<dbReference type="SUPFAM" id="SSF50978">
    <property type="entry name" value="WD40 repeat-like"/>
    <property type="match status" value="1"/>
</dbReference>
<keyword evidence="2" id="KW-0677">Repeat</keyword>
<dbReference type="PANTHER" id="PTHR19846">
    <property type="entry name" value="WD40 REPEAT PROTEIN"/>
    <property type="match status" value="1"/>
</dbReference>
<feature type="region of interest" description="Disordered" evidence="4">
    <location>
        <begin position="1"/>
        <end position="60"/>
    </location>
</feature>
<dbReference type="EMBL" id="JALJOT010000007">
    <property type="protein sequence ID" value="KAK9909193.1"/>
    <property type="molecule type" value="Genomic_DNA"/>
</dbReference>
<dbReference type="PRINTS" id="PR00320">
    <property type="entry name" value="GPROTEINBRPT"/>
</dbReference>
<feature type="repeat" description="WD" evidence="3">
    <location>
        <begin position="453"/>
        <end position="495"/>
    </location>
</feature>
<keyword evidence="7" id="KW-1185">Reference proteome</keyword>
<dbReference type="PROSITE" id="PS50082">
    <property type="entry name" value="WD_REPEATS_2"/>
    <property type="match status" value="7"/>
</dbReference>
<evidence type="ECO:0000259" key="5">
    <source>
        <dbReference type="SMART" id="SM00500"/>
    </source>
</evidence>
<dbReference type="PROSITE" id="PS00678">
    <property type="entry name" value="WD_REPEATS_1"/>
    <property type="match status" value="2"/>
</dbReference>
<dbReference type="InterPro" id="IPR015943">
    <property type="entry name" value="WD40/YVTN_repeat-like_dom_sf"/>
</dbReference>
<dbReference type="PANTHER" id="PTHR19846:SF0">
    <property type="entry name" value="PRE-MRNA PROCESSING FACTOR 4"/>
    <property type="match status" value="1"/>
</dbReference>
<feature type="region of interest" description="Disordered" evidence="4">
    <location>
        <begin position="201"/>
        <end position="235"/>
    </location>
</feature>
<feature type="compositionally biased region" description="Pro residues" evidence="4">
    <location>
        <begin position="20"/>
        <end position="40"/>
    </location>
</feature>
<feature type="repeat" description="WD" evidence="3">
    <location>
        <begin position="235"/>
        <end position="276"/>
    </location>
</feature>
<dbReference type="PROSITE" id="PS50294">
    <property type="entry name" value="WD_REPEATS_REGION"/>
    <property type="match status" value="5"/>
</dbReference>
<organism evidence="6 7">
    <name type="scientific">Coccomyxa subellipsoidea</name>
    <dbReference type="NCBI Taxonomy" id="248742"/>
    <lineage>
        <taxon>Eukaryota</taxon>
        <taxon>Viridiplantae</taxon>
        <taxon>Chlorophyta</taxon>
        <taxon>core chlorophytes</taxon>
        <taxon>Trebouxiophyceae</taxon>
        <taxon>Trebouxiophyceae incertae sedis</taxon>
        <taxon>Coccomyxaceae</taxon>
        <taxon>Coccomyxa</taxon>
    </lineage>
</organism>
<dbReference type="Pfam" id="PF08799">
    <property type="entry name" value="PRP4"/>
    <property type="match status" value="1"/>
</dbReference>
<feature type="repeat" description="WD" evidence="3">
    <location>
        <begin position="369"/>
        <end position="410"/>
    </location>
</feature>
<evidence type="ECO:0000256" key="3">
    <source>
        <dbReference type="PROSITE-ProRule" id="PRU00221"/>
    </source>
</evidence>
<keyword evidence="1 3" id="KW-0853">WD repeat</keyword>
<dbReference type="SUPFAM" id="SSF158230">
    <property type="entry name" value="PRP4-like"/>
    <property type="match status" value="1"/>
</dbReference>
<proteinExistence type="predicted"/>
<evidence type="ECO:0000313" key="7">
    <source>
        <dbReference type="Proteomes" id="UP001491310"/>
    </source>
</evidence>
<dbReference type="Gene3D" id="4.10.280.110">
    <property type="entry name" value="Pre-mRNA processing factor 4 domain"/>
    <property type="match status" value="1"/>
</dbReference>
<dbReference type="InterPro" id="IPR036285">
    <property type="entry name" value="PRP4-like_sf"/>
</dbReference>
<sequence>MAADEEMIDANGALEVPNHQLPPPSTAPPTLPPPSSPPPGSSAQNPPGPSTSSQEVSEALGTSGGFISAVDENADTIALPEASRHAQILQEEAVRQMELRRRMRAEVVPTQDADVRSTLRLLKEPVTLFGEREMERRTRLRKLLAEMDDDEKLEKLGGAEPEEVDMVEIRKEKFYTEGSPQLKAARMQIAHWSLEKAMDRINASKRKRESPDEDEMSERKEAAETAKGVVNKSSEIGDDRPITACAFSPGGQQLATAALSGLLKLWTVPDCQKIITIKAHADRVTGLAWYPDEVGPGESEDAPVLVTGGVDNTARLWSASGKQLRTMVGHTDRLGRVAVHPMGRHLGTASFDQTWRLWDLETGDCLLEQEGHSRSVYTVAFQGDGALAASGGLDAIGRLWDLRSGNSVMVLEGHVKGILSMDFSPNGYQLVSGSEDHTAKVWDLRKRKALYTLPGHTSLVSQVRYEPCDGYYLLTAGYDNTAKLWSSHDFKLITTLAGHEGRVIGADISPSGSGLIATVSADRTIKLWASGLL</sequence>
<evidence type="ECO:0000256" key="1">
    <source>
        <dbReference type="ARBA" id="ARBA00022574"/>
    </source>
</evidence>
<dbReference type="Pfam" id="PF00400">
    <property type="entry name" value="WD40"/>
    <property type="match status" value="7"/>
</dbReference>
<feature type="repeat" description="WD" evidence="3">
    <location>
        <begin position="496"/>
        <end position="528"/>
    </location>
</feature>
<feature type="repeat" description="WD" evidence="3">
    <location>
        <begin position="327"/>
        <end position="368"/>
    </location>
</feature>
<comment type="caution">
    <text evidence="6">The sequence shown here is derived from an EMBL/GenBank/DDBJ whole genome shotgun (WGS) entry which is preliminary data.</text>
</comment>
<evidence type="ECO:0000256" key="2">
    <source>
        <dbReference type="ARBA" id="ARBA00022737"/>
    </source>
</evidence>
<dbReference type="InterPro" id="IPR019775">
    <property type="entry name" value="WD40_repeat_CS"/>
</dbReference>
<dbReference type="Proteomes" id="UP001491310">
    <property type="component" value="Unassembled WGS sequence"/>
</dbReference>
<dbReference type="CDD" id="cd00200">
    <property type="entry name" value="WD40"/>
    <property type="match status" value="1"/>
</dbReference>
<dbReference type="SMART" id="SM00500">
    <property type="entry name" value="SFM"/>
    <property type="match status" value="1"/>
</dbReference>
<accession>A0ABR2YQR6</accession>
<evidence type="ECO:0000313" key="6">
    <source>
        <dbReference type="EMBL" id="KAK9909193.1"/>
    </source>
</evidence>
<dbReference type="InterPro" id="IPR014906">
    <property type="entry name" value="PRP4-like"/>
</dbReference>
<protein>
    <recommendedName>
        <fullName evidence="5">Pre-mRNA processing factor 4 (PRP4)-like domain-containing protein</fullName>
    </recommendedName>
</protein>
<evidence type="ECO:0000256" key="4">
    <source>
        <dbReference type="SAM" id="MobiDB-lite"/>
    </source>
</evidence>
<reference evidence="6 7" key="1">
    <citation type="journal article" date="2024" name="Nat. Commun.">
        <title>Phylogenomics reveals the evolutionary origins of lichenization in chlorophyte algae.</title>
        <authorList>
            <person name="Puginier C."/>
            <person name="Libourel C."/>
            <person name="Otte J."/>
            <person name="Skaloud P."/>
            <person name="Haon M."/>
            <person name="Grisel S."/>
            <person name="Petersen M."/>
            <person name="Berrin J.G."/>
            <person name="Delaux P.M."/>
            <person name="Dal Grande F."/>
            <person name="Keller J."/>
        </authorList>
    </citation>
    <scope>NUCLEOTIDE SEQUENCE [LARGE SCALE GENOMIC DNA]</scope>
    <source>
        <strain evidence="6 7">SAG 216-7</strain>
    </source>
</reference>
<dbReference type="InterPro" id="IPR036322">
    <property type="entry name" value="WD40_repeat_dom_sf"/>
</dbReference>
<dbReference type="InterPro" id="IPR020472">
    <property type="entry name" value="WD40_PAC1"/>
</dbReference>
<feature type="domain" description="Pre-mRNA processing factor 4 (PRP4)-like" evidence="5">
    <location>
        <begin position="110"/>
        <end position="168"/>
    </location>
</feature>
<feature type="repeat" description="WD" evidence="3">
    <location>
        <begin position="411"/>
        <end position="452"/>
    </location>
</feature>
<dbReference type="InterPro" id="IPR001680">
    <property type="entry name" value="WD40_rpt"/>
</dbReference>
<name>A0ABR2YQR6_9CHLO</name>
<feature type="repeat" description="WD" evidence="3">
    <location>
        <begin position="277"/>
        <end position="327"/>
    </location>
</feature>
<gene>
    <name evidence="6" type="ORF">WJX75_008548</name>
</gene>
<dbReference type="SMART" id="SM00320">
    <property type="entry name" value="WD40"/>
    <property type="match status" value="7"/>
</dbReference>
<dbReference type="Gene3D" id="2.130.10.10">
    <property type="entry name" value="YVTN repeat-like/Quinoprotein amine dehydrogenase"/>
    <property type="match status" value="3"/>
</dbReference>